<dbReference type="AlphaFoldDB" id="A0A212U7U4"/>
<evidence type="ECO:0000313" key="1">
    <source>
        <dbReference type="EMBL" id="SNC74327.1"/>
    </source>
</evidence>
<dbReference type="Proteomes" id="UP000198122">
    <property type="component" value="Unassembled WGS sequence"/>
</dbReference>
<dbReference type="RefSeq" id="WP_088819271.1">
    <property type="nucleotide sequence ID" value="NZ_FYEZ01000004.1"/>
</dbReference>
<organism evidence="1 2">
    <name type="scientific">Kytococcus aerolatus</name>
    <dbReference type="NCBI Taxonomy" id="592308"/>
    <lineage>
        <taxon>Bacteria</taxon>
        <taxon>Bacillati</taxon>
        <taxon>Actinomycetota</taxon>
        <taxon>Actinomycetes</taxon>
        <taxon>Micrococcales</taxon>
        <taxon>Kytococcaceae</taxon>
        <taxon>Kytococcus</taxon>
    </lineage>
</organism>
<protein>
    <submittedName>
        <fullName evidence="1">Uncharacterized protein</fullName>
    </submittedName>
</protein>
<accession>A0A212U7U4</accession>
<reference evidence="1 2" key="1">
    <citation type="submission" date="2017-06" db="EMBL/GenBank/DDBJ databases">
        <authorList>
            <person name="Kim H.J."/>
            <person name="Triplett B.A."/>
        </authorList>
    </citation>
    <scope>NUCLEOTIDE SEQUENCE [LARGE SCALE GENOMIC DNA]</scope>
    <source>
        <strain evidence="1 2">DSM 22179</strain>
    </source>
</reference>
<dbReference type="EMBL" id="FYEZ01000004">
    <property type="protein sequence ID" value="SNC74327.1"/>
    <property type="molecule type" value="Genomic_DNA"/>
</dbReference>
<proteinExistence type="predicted"/>
<keyword evidence="2" id="KW-1185">Reference proteome</keyword>
<name>A0A212U7U4_9MICO</name>
<gene>
    <name evidence="1" type="ORF">SAMN05445756_2250</name>
</gene>
<sequence>MDRTGTAPREAEELEAELARARQRVARAGLDPAWPQEAGRLAQRWADEEAAEQGWEPVELVVSSPAALPDVLAAVARHRLAGATDGREAARTMADDLADLRRRHGG</sequence>
<evidence type="ECO:0000313" key="2">
    <source>
        <dbReference type="Proteomes" id="UP000198122"/>
    </source>
</evidence>